<comment type="similarity">
    <text evidence="8 9">Belongs to the TonB-dependent receptor family.</text>
</comment>
<evidence type="ECO:0000256" key="8">
    <source>
        <dbReference type="PROSITE-ProRule" id="PRU01360"/>
    </source>
</evidence>
<dbReference type="AlphaFoldDB" id="A0AB33CLL1"/>
<comment type="subcellular location">
    <subcellularLocation>
        <location evidence="1 8">Cell outer membrane</location>
        <topology evidence="1 8">Multi-pass membrane protein</topology>
    </subcellularLocation>
</comment>
<keyword evidence="4 8" id="KW-0812">Transmembrane</keyword>
<dbReference type="InterPro" id="IPR036942">
    <property type="entry name" value="Beta-barrel_TonB_sf"/>
</dbReference>
<reference evidence="12 13" key="1">
    <citation type="submission" date="2017-06" db="EMBL/GenBank/DDBJ databases">
        <title>First complete genome sequences of Xanthomonas citri pv. vignicola strains CFBP 7111, CFBP 7112 and CFBP 7113 using long-read technology.</title>
        <authorList>
            <person name="Ruh M."/>
            <person name="Briand M."/>
            <person name="Bonneau S."/>
            <person name="Jacques M.A."/>
            <person name="Chen N.W.G."/>
        </authorList>
    </citation>
    <scope>NUCLEOTIDE SEQUENCE [LARGE SCALE GENOMIC DNA]</scope>
    <source>
        <strain evidence="12 13">CFBP7111</strain>
    </source>
</reference>
<keyword evidence="6 8" id="KW-0472">Membrane</keyword>
<feature type="domain" description="TonB-dependent receptor plug" evidence="11">
    <location>
        <begin position="47"/>
        <end position="144"/>
    </location>
</feature>
<sequence length="860" mass="93925">MSCNAAAQQAAPNADGAAPATSTLEAVQVKGVRSSVESAISIKQSNAEISDSIVAEDIGKLPDNSVAAALQRVTGVQVARAGGEVGQVLVRGLPNVITTLDGRNVFTTVGRDMELADVPAELLRSVEVYKATGAQFQEGGIAGVVDVHLRRPFDFDQDSTIAGSVSALRGDQSGKTVPNGSLTISQRRDTAMGRMGWMGSVSYQRRPYQESNTLYGTYDAKPNPLDPAQQIYVPYSAGGLMARGDRKRKSANFSFQWAPSENSEVYVDTLYIGYDNRPQVNYWLPFPGLATPENTESVGLRPGSDVLADLVARDMRTLSSTQAHKNASDTYQAALGGRWSGERMRASSELAYTYSTAENRSFTLDMNTQAPRLNMRSAGGAADVWITQADGSAYDITAPGNWELSQYYDSWNTQKGEEWAWRADATFDLELGPLRSVDVGARASRRTATNHSGDTGARNNLSGAPIYLSDVPGLASVTPGNMLDGARAFTSERWASANQDFLLQQSTQVRTLMGQPPGLPDENPALFFDDREDSYAIYAQVNYGFSLGSIPVDGRVGARATRLDSQLQGSQSLDGVLSPVSIDRRIDKVLPNYSANLSLHENLMLRLAGSTTITRPEFADLNPQLALYQSTESLPARGNGGNPKLRPVESRNADVSLEWYFRPGSLLSVAGFHRKIDGYIQNYAADESIDGIVYSISRPRNTGEGSLKGVEVGYTQFYDFLPGWWSGFGSQLNYTYLSAEADSRDGISQPLTNVSKNSYNAILMYEYARFSARVAYNWRGDYAVSFNSSGDQPEQINQGREKWLDAAVNYELNKHVTLFAEATNLLGTTTNNYFGQRHGDFPREIASPERTYTLGFRFRL</sequence>
<dbReference type="Gene3D" id="2.40.170.20">
    <property type="entry name" value="TonB-dependent receptor, beta-barrel domain"/>
    <property type="match status" value="1"/>
</dbReference>
<evidence type="ECO:0000313" key="13">
    <source>
        <dbReference type="Proteomes" id="UP000198357"/>
    </source>
</evidence>
<proteinExistence type="inferred from homology"/>
<dbReference type="NCBIfam" id="TIGR01782">
    <property type="entry name" value="TonB-Xanth-Caul"/>
    <property type="match status" value="1"/>
</dbReference>
<evidence type="ECO:0000256" key="7">
    <source>
        <dbReference type="ARBA" id="ARBA00023237"/>
    </source>
</evidence>
<dbReference type="Pfam" id="PF00593">
    <property type="entry name" value="TonB_dep_Rec_b-barrel"/>
    <property type="match status" value="1"/>
</dbReference>
<dbReference type="Pfam" id="PF07715">
    <property type="entry name" value="Plug"/>
    <property type="match status" value="1"/>
</dbReference>
<dbReference type="EMBL" id="CP022263">
    <property type="protein sequence ID" value="ASK94450.1"/>
    <property type="molecule type" value="Genomic_DNA"/>
</dbReference>
<dbReference type="InterPro" id="IPR000531">
    <property type="entry name" value="Beta-barrel_TonB"/>
</dbReference>
<dbReference type="PROSITE" id="PS52016">
    <property type="entry name" value="TONB_DEPENDENT_REC_3"/>
    <property type="match status" value="1"/>
</dbReference>
<protein>
    <submittedName>
        <fullName evidence="12">TonB-dependent receptor</fullName>
    </submittedName>
</protein>
<dbReference type="PANTHER" id="PTHR40980">
    <property type="entry name" value="PLUG DOMAIN-CONTAINING PROTEIN"/>
    <property type="match status" value="1"/>
</dbReference>
<dbReference type="Gene3D" id="2.170.130.10">
    <property type="entry name" value="TonB-dependent receptor, plug domain"/>
    <property type="match status" value="1"/>
</dbReference>
<keyword evidence="12" id="KW-0675">Receptor</keyword>
<dbReference type="InterPro" id="IPR039426">
    <property type="entry name" value="TonB-dep_rcpt-like"/>
</dbReference>
<feature type="domain" description="TonB-dependent receptor-like beta-barrel" evidence="10">
    <location>
        <begin position="392"/>
        <end position="825"/>
    </location>
</feature>
<gene>
    <name evidence="12" type="ORF">XcvCFBP7111P_13440</name>
</gene>
<dbReference type="GO" id="GO:0009279">
    <property type="term" value="C:cell outer membrane"/>
    <property type="evidence" value="ECO:0007669"/>
    <property type="project" value="UniProtKB-SubCell"/>
</dbReference>
<dbReference type="PANTHER" id="PTHR40980:SF3">
    <property type="entry name" value="TONB-DEPENDENT RECEPTOR-LIKE BETA-BARREL DOMAIN-CONTAINING PROTEIN"/>
    <property type="match status" value="1"/>
</dbReference>
<evidence type="ECO:0000256" key="1">
    <source>
        <dbReference type="ARBA" id="ARBA00004571"/>
    </source>
</evidence>
<name>A0AB33CLL1_XANCI</name>
<dbReference type="Proteomes" id="UP000198357">
    <property type="component" value="Chromosome"/>
</dbReference>
<dbReference type="InterPro" id="IPR037066">
    <property type="entry name" value="Plug_dom_sf"/>
</dbReference>
<evidence type="ECO:0000256" key="4">
    <source>
        <dbReference type="ARBA" id="ARBA00022692"/>
    </source>
</evidence>
<evidence type="ECO:0000313" key="12">
    <source>
        <dbReference type="EMBL" id="ASK94450.1"/>
    </source>
</evidence>
<accession>A0AB33CLL1</accession>
<evidence type="ECO:0000259" key="11">
    <source>
        <dbReference type="Pfam" id="PF07715"/>
    </source>
</evidence>
<evidence type="ECO:0000259" key="10">
    <source>
        <dbReference type="Pfam" id="PF00593"/>
    </source>
</evidence>
<evidence type="ECO:0000256" key="3">
    <source>
        <dbReference type="ARBA" id="ARBA00022452"/>
    </source>
</evidence>
<keyword evidence="5 9" id="KW-0798">TonB box</keyword>
<keyword evidence="7 8" id="KW-0998">Cell outer membrane</keyword>
<keyword evidence="2 8" id="KW-0813">Transport</keyword>
<dbReference type="InterPro" id="IPR012910">
    <property type="entry name" value="Plug_dom"/>
</dbReference>
<keyword evidence="3 8" id="KW-1134">Transmembrane beta strand</keyword>
<organism evidence="12 13">
    <name type="scientific">Xanthomonas citri pv. vignicola</name>
    <dbReference type="NCBI Taxonomy" id="473426"/>
    <lineage>
        <taxon>Bacteria</taxon>
        <taxon>Pseudomonadati</taxon>
        <taxon>Pseudomonadota</taxon>
        <taxon>Gammaproteobacteria</taxon>
        <taxon>Lysobacterales</taxon>
        <taxon>Lysobacteraceae</taxon>
        <taxon>Xanthomonas</taxon>
    </lineage>
</organism>
<evidence type="ECO:0000256" key="2">
    <source>
        <dbReference type="ARBA" id="ARBA00022448"/>
    </source>
</evidence>
<evidence type="ECO:0000256" key="9">
    <source>
        <dbReference type="RuleBase" id="RU003357"/>
    </source>
</evidence>
<evidence type="ECO:0000256" key="5">
    <source>
        <dbReference type="ARBA" id="ARBA00023077"/>
    </source>
</evidence>
<dbReference type="SUPFAM" id="SSF56935">
    <property type="entry name" value="Porins"/>
    <property type="match status" value="1"/>
</dbReference>
<dbReference type="InterPro" id="IPR010104">
    <property type="entry name" value="TonB_rcpt_bac"/>
</dbReference>
<evidence type="ECO:0000256" key="6">
    <source>
        <dbReference type="ARBA" id="ARBA00023136"/>
    </source>
</evidence>